<feature type="signal peptide" evidence="3">
    <location>
        <begin position="1"/>
        <end position="29"/>
    </location>
</feature>
<feature type="transmembrane region" description="Helical" evidence="2">
    <location>
        <begin position="231"/>
        <end position="249"/>
    </location>
</feature>
<dbReference type="EMBL" id="JABAGO010000008">
    <property type="protein sequence ID" value="NME97940.1"/>
    <property type="molecule type" value="Genomic_DNA"/>
</dbReference>
<gene>
    <name evidence="4" type="ORF">HF838_06665</name>
</gene>
<evidence type="ECO:0008006" key="6">
    <source>
        <dbReference type="Google" id="ProtNLM"/>
    </source>
</evidence>
<evidence type="ECO:0000256" key="2">
    <source>
        <dbReference type="SAM" id="Phobius"/>
    </source>
</evidence>
<evidence type="ECO:0000256" key="1">
    <source>
        <dbReference type="SAM" id="Coils"/>
    </source>
</evidence>
<feature type="chain" id="PRO_5032346345" description="Extracellular protein" evidence="3">
    <location>
        <begin position="30"/>
        <end position="254"/>
    </location>
</feature>
<name>A0A848CXG8_ANEAE</name>
<evidence type="ECO:0000313" key="5">
    <source>
        <dbReference type="Proteomes" id="UP000561326"/>
    </source>
</evidence>
<keyword evidence="2" id="KW-0472">Membrane</keyword>
<dbReference type="Proteomes" id="UP000561326">
    <property type="component" value="Unassembled WGS sequence"/>
</dbReference>
<reference evidence="4 5" key="1">
    <citation type="submission" date="2020-04" db="EMBL/GenBank/DDBJ databases">
        <authorList>
            <person name="Hitch T.C.A."/>
            <person name="Wylensek D."/>
            <person name="Clavel T."/>
        </authorList>
    </citation>
    <scope>NUCLEOTIDE SEQUENCE [LARGE SCALE GENOMIC DNA]</scope>
    <source>
        <strain evidence="4 5">WB01_D5_05</strain>
    </source>
</reference>
<keyword evidence="2" id="KW-1133">Transmembrane helix</keyword>
<dbReference type="AlphaFoldDB" id="A0A848CXG8"/>
<evidence type="ECO:0000256" key="3">
    <source>
        <dbReference type="SAM" id="SignalP"/>
    </source>
</evidence>
<sequence length="254" mass="28304">MDMKLVKRFISALFVCMLATMLLPLSAGAYSYGNPNEEAVAENYKQVVAKLNQNPPDFKGAEQVFQPIKEELDMHMGPEPAKAIQERLASEDKEAALEAYHKTLILNIARRMESVEQDFKNYEQNKVLLAKARATYDALSPIVKEKNAQEDGKVRAAYDEALSALGNPGLFGVGVKEPDKARYTAKKNEIFDVLKQEFNMDSLDVGHFKPGEGPGNSAKKQSTGLGDPKNWVPLVVIIIVLGFIVFRTMRKRRA</sequence>
<organism evidence="4 5">
    <name type="scientific">Aneurinibacillus aneurinilyticus</name>
    <name type="common">Bacillus aneurinolyticus</name>
    <dbReference type="NCBI Taxonomy" id="1391"/>
    <lineage>
        <taxon>Bacteria</taxon>
        <taxon>Bacillati</taxon>
        <taxon>Bacillota</taxon>
        <taxon>Bacilli</taxon>
        <taxon>Bacillales</taxon>
        <taxon>Paenibacillaceae</taxon>
        <taxon>Aneurinibacillus group</taxon>
        <taxon>Aneurinibacillus</taxon>
    </lineage>
</organism>
<evidence type="ECO:0000313" key="4">
    <source>
        <dbReference type="EMBL" id="NME97940.1"/>
    </source>
</evidence>
<accession>A0A848CXG8</accession>
<keyword evidence="1" id="KW-0175">Coiled coil</keyword>
<protein>
    <recommendedName>
        <fullName evidence="6">Extracellular protein</fullName>
    </recommendedName>
</protein>
<feature type="coiled-coil region" evidence="1">
    <location>
        <begin position="105"/>
        <end position="132"/>
    </location>
</feature>
<keyword evidence="2" id="KW-0812">Transmembrane</keyword>
<keyword evidence="3" id="KW-0732">Signal</keyword>
<proteinExistence type="predicted"/>
<comment type="caution">
    <text evidence="4">The sequence shown here is derived from an EMBL/GenBank/DDBJ whole genome shotgun (WGS) entry which is preliminary data.</text>
</comment>